<dbReference type="AlphaFoldDB" id="A0A1L7ALY2"/>
<keyword evidence="1 4" id="KW-0812">Transmembrane</keyword>
<dbReference type="InterPro" id="IPR036259">
    <property type="entry name" value="MFS_trans_sf"/>
</dbReference>
<dbReference type="Gene3D" id="1.20.1250.20">
    <property type="entry name" value="MFS general substrate transporter like domains"/>
    <property type="match status" value="1"/>
</dbReference>
<name>A0A1L7ALY2_9PROT</name>
<dbReference type="InterPro" id="IPR011701">
    <property type="entry name" value="MFS"/>
</dbReference>
<dbReference type="PROSITE" id="PS50850">
    <property type="entry name" value="MFS"/>
    <property type="match status" value="1"/>
</dbReference>
<feature type="transmembrane region" description="Helical" evidence="4">
    <location>
        <begin position="221"/>
        <end position="242"/>
    </location>
</feature>
<dbReference type="PANTHER" id="PTHR11360:SF284">
    <property type="entry name" value="EG:103B4.3 PROTEIN-RELATED"/>
    <property type="match status" value="1"/>
</dbReference>
<organism evidence="6 8">
    <name type="scientific">Roseomonas gilardii</name>
    <dbReference type="NCBI Taxonomy" id="257708"/>
    <lineage>
        <taxon>Bacteria</taxon>
        <taxon>Pseudomonadati</taxon>
        <taxon>Pseudomonadota</taxon>
        <taxon>Alphaproteobacteria</taxon>
        <taxon>Acetobacterales</taxon>
        <taxon>Roseomonadaceae</taxon>
        <taxon>Roseomonas</taxon>
    </lineage>
</organism>
<feature type="transmembrane region" description="Helical" evidence="4">
    <location>
        <begin position="377"/>
        <end position="399"/>
    </location>
</feature>
<dbReference type="KEGG" id="rgi:RGI145_20890"/>
<feature type="domain" description="Major facilitator superfamily (MFS) profile" evidence="5">
    <location>
        <begin position="13"/>
        <end position="404"/>
    </location>
</feature>
<dbReference type="SUPFAM" id="SSF103473">
    <property type="entry name" value="MFS general substrate transporter"/>
    <property type="match status" value="1"/>
</dbReference>
<feature type="transmembrane region" description="Helical" evidence="4">
    <location>
        <begin position="281"/>
        <end position="301"/>
    </location>
</feature>
<keyword evidence="3 4" id="KW-0472">Membrane</keyword>
<dbReference type="EMBL" id="CP015584">
    <property type="protein sequence ID" value="APT59775.1"/>
    <property type="molecule type" value="Genomic_DNA"/>
</dbReference>
<dbReference type="EMBL" id="JAVVDO010000074">
    <property type="protein sequence ID" value="MDT8333762.1"/>
    <property type="molecule type" value="Genomic_DNA"/>
</dbReference>
<evidence type="ECO:0000313" key="9">
    <source>
        <dbReference type="Proteomes" id="UP001258945"/>
    </source>
</evidence>
<proteinExistence type="predicted"/>
<feature type="transmembrane region" description="Helical" evidence="4">
    <location>
        <begin position="138"/>
        <end position="158"/>
    </location>
</feature>
<dbReference type="GO" id="GO:0022857">
    <property type="term" value="F:transmembrane transporter activity"/>
    <property type="evidence" value="ECO:0007669"/>
    <property type="project" value="InterPro"/>
</dbReference>
<feature type="transmembrane region" description="Helical" evidence="4">
    <location>
        <begin position="51"/>
        <end position="70"/>
    </location>
</feature>
<reference evidence="6 8" key="1">
    <citation type="submission" date="2016-05" db="EMBL/GenBank/DDBJ databases">
        <title>Complete Genome and Methylome Analysis of Psychrotrophic Bacterial Isolates from Antarctic Lake Untersee.</title>
        <authorList>
            <person name="Fomenkov A."/>
            <person name="Akimov V.N."/>
            <person name="Vasilyeva L.V."/>
            <person name="Andersen D."/>
            <person name="Vincze T."/>
            <person name="Roberts R.J."/>
        </authorList>
    </citation>
    <scope>NUCLEOTIDE SEQUENCE [LARGE SCALE GENOMIC DNA]</scope>
    <source>
        <strain evidence="6 8">U14-5</strain>
    </source>
</reference>
<dbReference type="Pfam" id="PF07690">
    <property type="entry name" value="MFS_1"/>
    <property type="match status" value="1"/>
</dbReference>
<keyword evidence="2 4" id="KW-1133">Transmembrane helix</keyword>
<dbReference type="STRING" id="257708.RGI145_20890"/>
<feature type="transmembrane region" description="Helical" evidence="4">
    <location>
        <begin position="170"/>
        <end position="191"/>
    </location>
</feature>
<dbReference type="Proteomes" id="UP001258945">
    <property type="component" value="Unassembled WGS sequence"/>
</dbReference>
<dbReference type="Proteomes" id="UP000185494">
    <property type="component" value="Chromosome 2"/>
</dbReference>
<dbReference type="RefSeq" id="WP_075800484.1">
    <property type="nucleotide sequence ID" value="NZ_CP015584.1"/>
</dbReference>
<evidence type="ECO:0000256" key="3">
    <source>
        <dbReference type="ARBA" id="ARBA00023136"/>
    </source>
</evidence>
<reference evidence="7" key="3">
    <citation type="submission" date="2023-09" db="EMBL/GenBank/DDBJ databases">
        <authorList>
            <person name="Schober I."/>
            <person name="Bunk B."/>
        </authorList>
    </citation>
    <scope>NUCLEOTIDE SEQUENCE</scope>
    <source>
        <strain evidence="7">DSM 103800</strain>
    </source>
</reference>
<evidence type="ECO:0000313" key="6">
    <source>
        <dbReference type="EMBL" id="APT59775.1"/>
    </source>
</evidence>
<gene>
    <name evidence="6" type="ORF">RGI145_20890</name>
    <name evidence="7" type="ORF">RQ831_22150</name>
</gene>
<dbReference type="InterPro" id="IPR050327">
    <property type="entry name" value="Proton-linked_MCT"/>
</dbReference>
<evidence type="ECO:0000313" key="7">
    <source>
        <dbReference type="EMBL" id="MDT8333762.1"/>
    </source>
</evidence>
<protein>
    <submittedName>
        <fullName evidence="7">MFS transporter</fullName>
    </submittedName>
</protein>
<dbReference type="PANTHER" id="PTHR11360">
    <property type="entry name" value="MONOCARBOXYLATE TRANSPORTER"/>
    <property type="match status" value="1"/>
</dbReference>
<evidence type="ECO:0000256" key="1">
    <source>
        <dbReference type="ARBA" id="ARBA00022692"/>
    </source>
</evidence>
<evidence type="ECO:0000256" key="2">
    <source>
        <dbReference type="ARBA" id="ARBA00022989"/>
    </source>
</evidence>
<dbReference type="InterPro" id="IPR020846">
    <property type="entry name" value="MFS_dom"/>
</dbReference>
<reference evidence="7 9" key="2">
    <citation type="journal article" date="2019" name="Microb. Pathog.">
        <title>Comparison of VITEK 2, MALDI-TOF MS, 16S rRNA gene sequencing, and whole-genome sequencing for identification of Roseomonas mucosa.</title>
        <authorList>
            <person name="Rudolph W.W."/>
            <person name="Gunzer F."/>
            <person name="Trauth M."/>
            <person name="Bunk B."/>
            <person name="Bigge R."/>
            <person name="Schrottner P."/>
        </authorList>
    </citation>
    <scope>NUCLEOTIDE SEQUENCE [LARGE SCALE GENOMIC DNA]</scope>
    <source>
        <strain evidence="7 9">DSM 103800</strain>
    </source>
</reference>
<feature type="transmembrane region" description="Helical" evidence="4">
    <location>
        <begin position="344"/>
        <end position="365"/>
    </location>
</feature>
<feature type="transmembrane region" description="Helical" evidence="4">
    <location>
        <begin position="307"/>
        <end position="332"/>
    </location>
</feature>
<evidence type="ECO:0000313" key="8">
    <source>
        <dbReference type="Proteomes" id="UP000185494"/>
    </source>
</evidence>
<accession>A0A1L7ALY2</accession>
<feature type="transmembrane region" description="Helical" evidence="4">
    <location>
        <begin position="254"/>
        <end position="274"/>
    </location>
</feature>
<evidence type="ECO:0000259" key="5">
    <source>
        <dbReference type="PROSITE" id="PS50850"/>
    </source>
</evidence>
<dbReference type="eggNOG" id="COG2807">
    <property type="taxonomic scope" value="Bacteria"/>
</dbReference>
<keyword evidence="9" id="KW-1185">Reference proteome</keyword>
<feature type="transmembrane region" description="Helical" evidence="4">
    <location>
        <begin position="82"/>
        <end position="101"/>
    </location>
</feature>
<feature type="transmembrane region" description="Helical" evidence="4">
    <location>
        <begin position="107"/>
        <end position="126"/>
    </location>
</feature>
<sequence>MFKEGSNRRGWSIALASALALIVGQGSINVFAAGVFLKPVSQELGFGRGTMAAAIGVSNLMAALATPFFGRLLDLHGVRRPLLVSIVLFAAATTAMCLLNASPAMVFFLYALAGLCSVGQNPTSYSKVVTRWFDRQRGLALGVTLAGVGMGTALVPMASEFMIRSLGWRLGYVGLGVGIMVLAFLPALLVVREPTAAEAPHMHGAGSSGTSFAEAARMWRYWAMVAAFCIAAFVINGTLVHVVPMLTDRGIPPAIAVTAMTGAGLALIVGRLFAGWLMDRIFAPYIGVFFLLCPLAGLLLLGSEAAYPWPLVGTVLLGLGIGAEIDLMSFLIGRYFGTRAFGALHGTMFSFVMLGQAAGAGALGWTFQALGSYETAFVGLEVLLIAASALLLVLGPYIYPPPARIPQTDGAIAPQGLSH</sequence>
<evidence type="ECO:0000256" key="4">
    <source>
        <dbReference type="SAM" id="Phobius"/>
    </source>
</evidence>